<feature type="non-terminal residue" evidence="1">
    <location>
        <position position="1"/>
    </location>
</feature>
<reference evidence="1 2" key="1">
    <citation type="journal article" date="2018" name="Cell">
        <title>The Chara Genome: Secondary Complexity and Implications for Plant Terrestrialization.</title>
        <authorList>
            <person name="Nishiyama T."/>
            <person name="Sakayama H."/>
            <person name="Vries J.D."/>
            <person name="Buschmann H."/>
            <person name="Saint-Marcoux D."/>
            <person name="Ullrich K.K."/>
            <person name="Haas F.B."/>
            <person name="Vanderstraeten L."/>
            <person name="Becker D."/>
            <person name="Lang D."/>
            <person name="Vosolsobe S."/>
            <person name="Rombauts S."/>
            <person name="Wilhelmsson P.K.I."/>
            <person name="Janitza P."/>
            <person name="Kern R."/>
            <person name="Heyl A."/>
            <person name="Rumpler F."/>
            <person name="Villalobos L.I.A.C."/>
            <person name="Clay J.M."/>
            <person name="Skokan R."/>
            <person name="Toyoda A."/>
            <person name="Suzuki Y."/>
            <person name="Kagoshima H."/>
            <person name="Schijlen E."/>
            <person name="Tajeshwar N."/>
            <person name="Catarino B."/>
            <person name="Hetherington A.J."/>
            <person name="Saltykova A."/>
            <person name="Bonnot C."/>
            <person name="Breuninger H."/>
            <person name="Symeonidi A."/>
            <person name="Radhakrishnan G.V."/>
            <person name="Van Nieuwerburgh F."/>
            <person name="Deforce D."/>
            <person name="Chang C."/>
            <person name="Karol K.G."/>
            <person name="Hedrich R."/>
            <person name="Ulvskov P."/>
            <person name="Glockner G."/>
            <person name="Delwiche C.F."/>
            <person name="Petrasek J."/>
            <person name="Van de Peer Y."/>
            <person name="Friml J."/>
            <person name="Beilby M."/>
            <person name="Dolan L."/>
            <person name="Kohara Y."/>
            <person name="Sugano S."/>
            <person name="Fujiyama A."/>
            <person name="Delaux P.-M."/>
            <person name="Quint M."/>
            <person name="TheiBen G."/>
            <person name="Hagemann M."/>
            <person name="Harholt J."/>
            <person name="Dunand C."/>
            <person name="Zachgo S."/>
            <person name="Langdale J."/>
            <person name="Maumus F."/>
            <person name="Straeten D.V.D."/>
            <person name="Gould S.B."/>
            <person name="Rensing S.A."/>
        </authorList>
    </citation>
    <scope>NUCLEOTIDE SEQUENCE [LARGE SCALE GENOMIC DNA]</scope>
    <source>
        <strain evidence="1 2">S276</strain>
    </source>
</reference>
<dbReference type="InterPro" id="IPR013320">
    <property type="entry name" value="ConA-like_dom_sf"/>
</dbReference>
<dbReference type="EMBL" id="BFEA01003775">
    <property type="protein sequence ID" value="GBG45437.1"/>
    <property type="molecule type" value="Genomic_DNA"/>
</dbReference>
<name>A0A388JKI5_CHABU</name>
<sequence length="289" mass="30900">IMIRVACGHPLGNGAMLTTALDAQASQGAAAAASSSSTVGAASSSDLSFSERLWHRRTSAGVEEPGPNHWDGSLATVDEQGKLHLTISRNAQGGWSCAEVLLPSSLGYGTYTVQVSSPINSLHENVVLGLFTYADDAQSELSNPHREFDVEVAKWGVASDTTNTQYAVQPYQLPGQRLLFTVAGQDSTMHTMTWSPSSVSWTSTSASSGAVLQSWSFESSPEVGAVPPPGSEVFHINLWLFEASLPQDHADVEVVIDAFSFTPLKAPGQKLLSLQRLRRRRGQRSASFP</sequence>
<accession>A0A388JKI5</accession>
<dbReference type="Gene3D" id="2.60.120.200">
    <property type="match status" value="1"/>
</dbReference>
<keyword evidence="2" id="KW-1185">Reference proteome</keyword>
<organism evidence="1 2">
    <name type="scientific">Chara braunii</name>
    <name type="common">Braun's stonewort</name>
    <dbReference type="NCBI Taxonomy" id="69332"/>
    <lineage>
        <taxon>Eukaryota</taxon>
        <taxon>Viridiplantae</taxon>
        <taxon>Streptophyta</taxon>
        <taxon>Charophyceae</taxon>
        <taxon>Charales</taxon>
        <taxon>Characeae</taxon>
        <taxon>Chara</taxon>
    </lineage>
</organism>
<dbReference type="OrthoDB" id="9971178at2759"/>
<evidence type="ECO:0000313" key="2">
    <source>
        <dbReference type="Proteomes" id="UP000265515"/>
    </source>
</evidence>
<proteinExistence type="predicted"/>
<comment type="caution">
    <text evidence="1">The sequence shown here is derived from an EMBL/GenBank/DDBJ whole genome shotgun (WGS) entry which is preliminary data.</text>
</comment>
<evidence type="ECO:0000313" key="1">
    <source>
        <dbReference type="EMBL" id="GBG45437.1"/>
    </source>
</evidence>
<protein>
    <recommendedName>
        <fullName evidence="3">GH16 domain-containing protein</fullName>
    </recommendedName>
</protein>
<dbReference type="Gramene" id="GBG45437">
    <property type="protein sequence ID" value="GBG45437"/>
    <property type="gene ID" value="CBR_g78903"/>
</dbReference>
<evidence type="ECO:0008006" key="3">
    <source>
        <dbReference type="Google" id="ProtNLM"/>
    </source>
</evidence>
<dbReference type="AlphaFoldDB" id="A0A388JKI5"/>
<dbReference type="SUPFAM" id="SSF49899">
    <property type="entry name" value="Concanavalin A-like lectins/glucanases"/>
    <property type="match status" value="1"/>
</dbReference>
<gene>
    <name evidence="1" type="ORF">CBR_g78903</name>
</gene>
<dbReference type="Proteomes" id="UP000265515">
    <property type="component" value="Unassembled WGS sequence"/>
</dbReference>